<name>A0A0S2M025_9MICC</name>
<evidence type="ECO:0000313" key="2">
    <source>
        <dbReference type="Proteomes" id="UP000059574"/>
    </source>
</evidence>
<reference evidence="2" key="1">
    <citation type="submission" date="2015-11" db="EMBL/GenBank/DDBJ databases">
        <authorList>
            <person name="Kumar R."/>
            <person name="Singh D."/>
            <person name="Swarnkar M.K."/>
            <person name="Singh A.K."/>
            <person name="Kumar S."/>
        </authorList>
    </citation>
    <scope>NUCLEOTIDE SEQUENCE [LARGE SCALE GENOMIC DNA]</scope>
    <source>
        <strain evidence="2">ERGS4:06</strain>
    </source>
</reference>
<dbReference type="RefSeq" id="WP_062288870.1">
    <property type="nucleotide sequence ID" value="NZ_CP013200.1"/>
</dbReference>
<sequence>MEGLKDADGKPLTMIPAAQLKQGQELTKTTMKSVTVDTSAEVEKGMLVSQDMPTGTTNTVTVEALQGGLLVSVVQVGGDGSEAAAKKLASAVHQVIAAS</sequence>
<accession>A0A0S2M025</accession>
<organism evidence="1 2">
    <name type="scientific">Arthrobacter alpinus</name>
    <dbReference type="NCBI Taxonomy" id="656366"/>
    <lineage>
        <taxon>Bacteria</taxon>
        <taxon>Bacillati</taxon>
        <taxon>Actinomycetota</taxon>
        <taxon>Actinomycetes</taxon>
        <taxon>Micrococcales</taxon>
        <taxon>Micrococcaceae</taxon>
        <taxon>Arthrobacter</taxon>
    </lineage>
</organism>
<dbReference type="OrthoDB" id="4948455at2"/>
<dbReference type="Proteomes" id="UP000059574">
    <property type="component" value="Chromosome"/>
</dbReference>
<evidence type="ECO:0000313" key="1">
    <source>
        <dbReference type="EMBL" id="ALO66990.1"/>
    </source>
</evidence>
<proteinExistence type="predicted"/>
<gene>
    <name evidence="1" type="ORF">AS189_11425</name>
</gene>
<reference evidence="1 2" key="2">
    <citation type="journal article" date="2016" name="J. Biotechnol.">
        <title>Complete genome sequence of Arthrobacter alpinus ERGS4:06, a yellow pigmented bacterium tolerant to cold and radiations isolated from Sikkim Himalaya.</title>
        <authorList>
            <person name="Kumar R."/>
            <person name="Singh D."/>
            <person name="Swarnkar M.K."/>
            <person name="Singh A.K."/>
            <person name="Kumar S."/>
        </authorList>
    </citation>
    <scope>NUCLEOTIDE SEQUENCE [LARGE SCALE GENOMIC DNA]</scope>
    <source>
        <strain evidence="1 2">ERGS4:06</strain>
    </source>
</reference>
<dbReference type="AlphaFoldDB" id="A0A0S2M025"/>
<dbReference type="EMBL" id="CP013200">
    <property type="protein sequence ID" value="ALO66990.1"/>
    <property type="molecule type" value="Genomic_DNA"/>
</dbReference>
<protein>
    <submittedName>
        <fullName evidence="1">Uncharacterized protein</fullName>
    </submittedName>
</protein>